<dbReference type="InterPro" id="IPR036678">
    <property type="entry name" value="MutS_con_dom_sf"/>
</dbReference>
<protein>
    <recommendedName>
        <fullName evidence="2 9">DNA mismatch repair protein MutS</fullName>
    </recommendedName>
</protein>
<evidence type="ECO:0000256" key="2">
    <source>
        <dbReference type="ARBA" id="ARBA00021982"/>
    </source>
</evidence>
<dbReference type="InterPro" id="IPR007861">
    <property type="entry name" value="DNA_mismatch_repair_MutS_clamp"/>
</dbReference>
<feature type="binding site" evidence="9">
    <location>
        <begin position="623"/>
        <end position="630"/>
    </location>
    <ligand>
        <name>ATP</name>
        <dbReference type="ChEBI" id="CHEBI:30616"/>
    </ligand>
</feature>
<name>A0A173QTE3_9FIRM</name>
<organism evidence="12 13">
    <name type="scientific">Faecalibacterium prausnitzii</name>
    <dbReference type="NCBI Taxonomy" id="853"/>
    <lineage>
        <taxon>Bacteria</taxon>
        <taxon>Bacillati</taxon>
        <taxon>Bacillota</taxon>
        <taxon>Clostridia</taxon>
        <taxon>Eubacteriales</taxon>
        <taxon>Oscillospiraceae</taxon>
        <taxon>Faecalibacterium</taxon>
    </lineage>
</organism>
<proteinExistence type="inferred from homology"/>
<dbReference type="GO" id="GO:0003684">
    <property type="term" value="F:damaged DNA binding"/>
    <property type="evidence" value="ECO:0007669"/>
    <property type="project" value="UniProtKB-UniRule"/>
</dbReference>
<dbReference type="SMART" id="SM00534">
    <property type="entry name" value="MUTSac"/>
    <property type="match status" value="1"/>
</dbReference>
<dbReference type="InterPro" id="IPR007695">
    <property type="entry name" value="DNA_mismatch_repair_MutS-lik_N"/>
</dbReference>
<dbReference type="SUPFAM" id="SSF48334">
    <property type="entry name" value="DNA repair protein MutS, domain III"/>
    <property type="match status" value="1"/>
</dbReference>
<dbReference type="SUPFAM" id="SSF55271">
    <property type="entry name" value="DNA repair protein MutS, domain I"/>
    <property type="match status" value="1"/>
</dbReference>
<dbReference type="Gene3D" id="3.30.420.110">
    <property type="entry name" value="MutS, connector domain"/>
    <property type="match status" value="1"/>
</dbReference>
<evidence type="ECO:0000256" key="9">
    <source>
        <dbReference type="HAMAP-Rule" id="MF_00096"/>
    </source>
</evidence>
<dbReference type="PANTHER" id="PTHR11361:SF34">
    <property type="entry name" value="DNA MISMATCH REPAIR PROTEIN MSH1, MITOCHONDRIAL"/>
    <property type="match status" value="1"/>
</dbReference>
<dbReference type="InterPro" id="IPR007860">
    <property type="entry name" value="DNA_mmatch_repair_MutS_con_dom"/>
</dbReference>
<evidence type="ECO:0000256" key="7">
    <source>
        <dbReference type="ARBA" id="ARBA00023204"/>
    </source>
</evidence>
<dbReference type="NCBIfam" id="NF003810">
    <property type="entry name" value="PRK05399.1"/>
    <property type="match status" value="1"/>
</dbReference>
<evidence type="ECO:0000256" key="6">
    <source>
        <dbReference type="ARBA" id="ARBA00023125"/>
    </source>
</evidence>
<evidence type="ECO:0000313" key="12">
    <source>
        <dbReference type="EMBL" id="CUM68855.1"/>
    </source>
</evidence>
<comment type="similarity">
    <text evidence="1 9 10">Belongs to the DNA mismatch repair MutS family.</text>
</comment>
<keyword evidence="4 9" id="KW-0227">DNA damage</keyword>
<dbReference type="HAMAP" id="MF_00096">
    <property type="entry name" value="MutS"/>
    <property type="match status" value="1"/>
</dbReference>
<dbReference type="SUPFAM" id="SSF53150">
    <property type="entry name" value="DNA repair protein MutS, domain II"/>
    <property type="match status" value="1"/>
</dbReference>
<dbReference type="NCBIfam" id="TIGR01070">
    <property type="entry name" value="mutS1"/>
    <property type="match status" value="1"/>
</dbReference>
<evidence type="ECO:0000313" key="13">
    <source>
        <dbReference type="Proteomes" id="UP000095649"/>
    </source>
</evidence>
<comment type="function">
    <text evidence="8 9">This protein is involved in the repair of mismatches in DNA. It is possible that it carries out the mismatch recognition step. This protein has a weak ATPase activity.</text>
</comment>
<dbReference type="InterPro" id="IPR000432">
    <property type="entry name" value="DNA_mismatch_repair_MutS_C"/>
</dbReference>
<dbReference type="FunFam" id="3.40.1170.10:FF:000001">
    <property type="entry name" value="DNA mismatch repair protein MutS"/>
    <property type="match status" value="1"/>
</dbReference>
<evidence type="ECO:0000256" key="8">
    <source>
        <dbReference type="ARBA" id="ARBA00024647"/>
    </source>
</evidence>
<dbReference type="Gene3D" id="6.10.140.430">
    <property type="match status" value="1"/>
</dbReference>
<dbReference type="GO" id="GO:0005829">
    <property type="term" value="C:cytosol"/>
    <property type="evidence" value="ECO:0007669"/>
    <property type="project" value="TreeGrafter"/>
</dbReference>
<dbReference type="FunFam" id="1.10.1420.10:FF:000001">
    <property type="entry name" value="DNA mismatch repair protein MutS"/>
    <property type="match status" value="1"/>
</dbReference>
<evidence type="ECO:0000256" key="10">
    <source>
        <dbReference type="RuleBase" id="RU003756"/>
    </source>
</evidence>
<keyword evidence="6 9" id="KW-0238">DNA-binding</keyword>
<dbReference type="FunFam" id="3.40.50.300:FF:000870">
    <property type="entry name" value="MutS protein homolog 4"/>
    <property type="match status" value="1"/>
</dbReference>
<dbReference type="GO" id="GO:0140664">
    <property type="term" value="F:ATP-dependent DNA damage sensor activity"/>
    <property type="evidence" value="ECO:0007669"/>
    <property type="project" value="InterPro"/>
</dbReference>
<dbReference type="CDD" id="cd03284">
    <property type="entry name" value="ABC_MutS1"/>
    <property type="match status" value="1"/>
</dbReference>
<evidence type="ECO:0000256" key="3">
    <source>
        <dbReference type="ARBA" id="ARBA00022741"/>
    </source>
</evidence>
<dbReference type="InterPro" id="IPR005748">
    <property type="entry name" value="DNA_mismatch_repair_MutS"/>
</dbReference>
<dbReference type="SMART" id="SM00533">
    <property type="entry name" value="MUTSd"/>
    <property type="match status" value="1"/>
</dbReference>
<dbReference type="GO" id="GO:0005524">
    <property type="term" value="F:ATP binding"/>
    <property type="evidence" value="ECO:0007669"/>
    <property type="project" value="UniProtKB-UniRule"/>
</dbReference>
<gene>
    <name evidence="9 12" type="primary">mutS</name>
    <name evidence="12" type="ORF">ERS852582_00037</name>
</gene>
<dbReference type="Gene3D" id="1.10.1420.10">
    <property type="match status" value="2"/>
</dbReference>
<keyword evidence="3 9" id="KW-0547">Nucleotide-binding</keyword>
<sequence>MAELSPMMQQYLEIKNQHKDEILFYRIGDFYEMFFDDAVTASRELDLTLTGKQCGLAERAPMCGVPFHSYEGYVARLIAKGYKVAICEQVEDPAKAKGLVKRDIIRVVTPGTVIESSMLQDDRNNYIASLYLKGKKAGLCFADVSTGTAHITELTADKIAPAVITELCRYHPSEVLLNPGLLDCREVTAYIKKNMSCSVELVEDERYAPGLVASALEEQFGRDWPQTTGIAAEGLVRFSMAALLEYLHDTQIKGVERLKTVITYNEAQFMRLSPVTRANLELTETLRGREKRGTLLWVLDKTSTAMGKRMLRSWIEQPLISSQLINHRLNAVEALVRQTMVRGDLTEELHYIADLERLMTRTVYGSATPKEIYTLAQTCDRLPGLRKQAEGCNCPELSELAADIDPLEDIKARIYAAVDPDAPSTLKDGGVIAKGYHAEVDELRSIRDNTKGVLAQLEARLRQETGIPKLKIGYNHVFGYFIEVSNSYKNLVPETYIRKQTLTSGERYITQELKELESKILGAHERLISLERRLFDELLESIGAQLDRIQRTANAIAQLDVLAALAQVAAENNYCRPVVDDSDVLTITEGRHPVVEQVLRGSMFVPNDTTLNCTTDRCLIITGPNMAGKSTYMRQNALIALMAQIGSFVPAASCHVGVVDAIFTRIGASDDLAAGQSTFMVEMTEVAEILKNATAKSLVVLDEIGRGTSTFDGMSIARAVVEHIADPAKGLGCKTLFATHYHELTELEGTVEGVKNYNIAVKKRGEDITFLRRIVRGPADDSYGIEVAKLAGLPGSVTRRAHEVLRTLEASAPKNKVEQMDFDALQEYNSPAVPSEMMEKLEAVDVETLTPIEALNFLYELKKTLKGSLNG</sequence>
<dbReference type="SUPFAM" id="SSF52540">
    <property type="entry name" value="P-loop containing nucleoside triphosphate hydrolases"/>
    <property type="match status" value="1"/>
</dbReference>
<dbReference type="InterPro" id="IPR016151">
    <property type="entry name" value="DNA_mismatch_repair_MutS_N"/>
</dbReference>
<dbReference type="PROSITE" id="PS00486">
    <property type="entry name" value="DNA_MISMATCH_REPAIR_2"/>
    <property type="match status" value="1"/>
</dbReference>
<dbReference type="InterPro" id="IPR036187">
    <property type="entry name" value="DNA_mismatch_repair_MutS_sf"/>
</dbReference>
<accession>A0A173QTE3</accession>
<dbReference type="Pfam" id="PF00488">
    <property type="entry name" value="MutS_V"/>
    <property type="match status" value="1"/>
</dbReference>
<evidence type="ECO:0000256" key="1">
    <source>
        <dbReference type="ARBA" id="ARBA00006271"/>
    </source>
</evidence>
<dbReference type="Gene3D" id="3.40.50.300">
    <property type="entry name" value="P-loop containing nucleotide triphosphate hydrolases"/>
    <property type="match status" value="1"/>
</dbReference>
<dbReference type="InterPro" id="IPR007696">
    <property type="entry name" value="DNA_mismatch_repair_MutS_core"/>
</dbReference>
<reference evidence="12 13" key="1">
    <citation type="submission" date="2015-09" db="EMBL/GenBank/DDBJ databases">
        <authorList>
            <consortium name="Pathogen Informatics"/>
        </authorList>
    </citation>
    <scope>NUCLEOTIDE SEQUENCE [LARGE SCALE GENOMIC DNA]</scope>
    <source>
        <strain evidence="12 13">2789STDY5834970</strain>
    </source>
</reference>
<keyword evidence="7 9" id="KW-0234">DNA repair</keyword>
<dbReference type="Pfam" id="PF05188">
    <property type="entry name" value="MutS_II"/>
    <property type="match status" value="1"/>
</dbReference>
<keyword evidence="5 9" id="KW-0067">ATP-binding</keyword>
<dbReference type="InterPro" id="IPR045076">
    <property type="entry name" value="MutS"/>
</dbReference>
<dbReference type="InterPro" id="IPR017261">
    <property type="entry name" value="DNA_mismatch_repair_MutS/MSH"/>
</dbReference>
<dbReference type="AlphaFoldDB" id="A0A173QTE3"/>
<dbReference type="Gene3D" id="3.40.1170.10">
    <property type="entry name" value="DNA repair protein MutS, domain I"/>
    <property type="match status" value="1"/>
</dbReference>
<dbReference type="GO" id="GO:0006298">
    <property type="term" value="P:mismatch repair"/>
    <property type="evidence" value="ECO:0007669"/>
    <property type="project" value="UniProtKB-UniRule"/>
</dbReference>
<dbReference type="Proteomes" id="UP000095649">
    <property type="component" value="Unassembled WGS sequence"/>
</dbReference>
<feature type="domain" description="DNA mismatch repair proteins mutS family" evidence="11">
    <location>
        <begin position="697"/>
        <end position="713"/>
    </location>
</feature>
<dbReference type="GO" id="GO:0030983">
    <property type="term" value="F:mismatched DNA binding"/>
    <property type="evidence" value="ECO:0007669"/>
    <property type="project" value="InterPro"/>
</dbReference>
<dbReference type="OrthoDB" id="9802448at2"/>
<dbReference type="EMBL" id="CYXN01000001">
    <property type="protein sequence ID" value="CUM68855.1"/>
    <property type="molecule type" value="Genomic_DNA"/>
</dbReference>
<dbReference type="RefSeq" id="WP_055184239.1">
    <property type="nucleotide sequence ID" value="NZ_CYXN01000001.1"/>
</dbReference>
<dbReference type="PANTHER" id="PTHR11361">
    <property type="entry name" value="DNA MISMATCH REPAIR PROTEIN MUTS FAMILY MEMBER"/>
    <property type="match status" value="1"/>
</dbReference>
<evidence type="ECO:0000256" key="4">
    <source>
        <dbReference type="ARBA" id="ARBA00022763"/>
    </source>
</evidence>
<dbReference type="Pfam" id="PF05190">
    <property type="entry name" value="MutS_IV"/>
    <property type="match status" value="1"/>
</dbReference>
<evidence type="ECO:0000256" key="5">
    <source>
        <dbReference type="ARBA" id="ARBA00022840"/>
    </source>
</evidence>
<dbReference type="Pfam" id="PF01624">
    <property type="entry name" value="MutS_I"/>
    <property type="match status" value="1"/>
</dbReference>
<dbReference type="InterPro" id="IPR027417">
    <property type="entry name" value="P-loop_NTPase"/>
</dbReference>
<dbReference type="Pfam" id="PF05192">
    <property type="entry name" value="MutS_III"/>
    <property type="match status" value="1"/>
</dbReference>
<evidence type="ECO:0000259" key="11">
    <source>
        <dbReference type="PROSITE" id="PS00486"/>
    </source>
</evidence>
<dbReference type="PIRSF" id="PIRSF037677">
    <property type="entry name" value="DNA_mis_repair_Msh6"/>
    <property type="match status" value="1"/>
</dbReference>